<feature type="compositionally biased region" description="Basic and acidic residues" evidence="1">
    <location>
        <begin position="198"/>
        <end position="210"/>
    </location>
</feature>
<comment type="caution">
    <text evidence="2">The sequence shown here is derived from an EMBL/GenBank/DDBJ whole genome shotgun (WGS) entry which is preliminary data.</text>
</comment>
<dbReference type="KEGG" id="cci:CC1G_12122"/>
<feature type="compositionally biased region" description="Low complexity" evidence="1">
    <location>
        <begin position="152"/>
        <end position="163"/>
    </location>
</feature>
<dbReference type="HOGENOM" id="CLU_1310045_0_0_1"/>
<dbReference type="Proteomes" id="UP000001861">
    <property type="component" value="Unassembled WGS sequence"/>
</dbReference>
<name>A8PAX9_COPC7</name>
<dbReference type="AlphaFoldDB" id="A8PAX9"/>
<feature type="region of interest" description="Disordered" evidence="1">
    <location>
        <begin position="36"/>
        <end position="210"/>
    </location>
</feature>
<accession>A8PAX9</accession>
<evidence type="ECO:0000256" key="1">
    <source>
        <dbReference type="SAM" id="MobiDB-lite"/>
    </source>
</evidence>
<protein>
    <submittedName>
        <fullName evidence="2">Uncharacterized protein</fullName>
    </submittedName>
</protein>
<gene>
    <name evidence="2" type="ORF">CC1G_12122</name>
</gene>
<feature type="compositionally biased region" description="Basic and acidic residues" evidence="1">
    <location>
        <begin position="36"/>
        <end position="64"/>
    </location>
</feature>
<dbReference type="GeneID" id="6016690"/>
<feature type="compositionally biased region" description="Polar residues" evidence="1">
    <location>
        <begin position="78"/>
        <end position="102"/>
    </location>
</feature>
<keyword evidence="3" id="KW-1185">Reference proteome</keyword>
<proteinExistence type="predicted"/>
<evidence type="ECO:0000313" key="2">
    <source>
        <dbReference type="EMBL" id="EAU81741.2"/>
    </source>
</evidence>
<dbReference type="RefSeq" id="XP_001840068.2">
    <property type="nucleotide sequence ID" value="XM_001840016.2"/>
</dbReference>
<evidence type="ECO:0000313" key="3">
    <source>
        <dbReference type="Proteomes" id="UP000001861"/>
    </source>
</evidence>
<dbReference type="VEuPathDB" id="FungiDB:CC1G_12122"/>
<sequence>MAGIGYFSNSGNYHIFADQRTEEQIWADARAEIKAKNEAFIRKRDAARAKKKAEEEGRVKEGSDPAKGVQPGEVGSFGSASVNPETSRSGGDPSSGQPTNPSNRPPSILLSGSSPKDPPPPPASSASTSNHSGDQSQALGHVASDTTRLSATHTDTPPTSPTTISFADTAAKSSSGVSAPKPEKKSSLKNLFRTRRKSYQEKEDQNSLGS</sequence>
<dbReference type="EMBL" id="AACS02000004">
    <property type="protein sequence ID" value="EAU81741.2"/>
    <property type="molecule type" value="Genomic_DNA"/>
</dbReference>
<feature type="compositionally biased region" description="Polar residues" evidence="1">
    <location>
        <begin position="133"/>
        <end position="151"/>
    </location>
</feature>
<dbReference type="InParanoid" id="A8PAX9"/>
<reference evidence="2 3" key="1">
    <citation type="journal article" date="2010" name="Proc. Natl. Acad. Sci. U.S.A.">
        <title>Insights into evolution of multicellular fungi from the assembled chromosomes of the mushroom Coprinopsis cinerea (Coprinus cinereus).</title>
        <authorList>
            <person name="Stajich J.E."/>
            <person name="Wilke S.K."/>
            <person name="Ahren D."/>
            <person name="Au C.H."/>
            <person name="Birren B.W."/>
            <person name="Borodovsky M."/>
            <person name="Burns C."/>
            <person name="Canback B."/>
            <person name="Casselton L.A."/>
            <person name="Cheng C.K."/>
            <person name="Deng J."/>
            <person name="Dietrich F.S."/>
            <person name="Fargo D.C."/>
            <person name="Farman M.L."/>
            <person name="Gathman A.C."/>
            <person name="Goldberg J."/>
            <person name="Guigo R."/>
            <person name="Hoegger P.J."/>
            <person name="Hooker J.B."/>
            <person name="Huggins A."/>
            <person name="James T.Y."/>
            <person name="Kamada T."/>
            <person name="Kilaru S."/>
            <person name="Kodira C."/>
            <person name="Kues U."/>
            <person name="Kupfer D."/>
            <person name="Kwan H.S."/>
            <person name="Lomsadze A."/>
            <person name="Li W."/>
            <person name="Lilly W.W."/>
            <person name="Ma L.J."/>
            <person name="Mackey A.J."/>
            <person name="Manning G."/>
            <person name="Martin F."/>
            <person name="Muraguchi H."/>
            <person name="Natvig D.O."/>
            <person name="Palmerini H."/>
            <person name="Ramesh M.A."/>
            <person name="Rehmeyer C.J."/>
            <person name="Roe B.A."/>
            <person name="Shenoy N."/>
            <person name="Stanke M."/>
            <person name="Ter-Hovhannisyan V."/>
            <person name="Tunlid A."/>
            <person name="Velagapudi R."/>
            <person name="Vision T.J."/>
            <person name="Zeng Q."/>
            <person name="Zolan M.E."/>
            <person name="Pukkila P.J."/>
        </authorList>
    </citation>
    <scope>NUCLEOTIDE SEQUENCE [LARGE SCALE GENOMIC DNA]</scope>
    <source>
        <strain evidence="3">Okayama-7 / 130 / ATCC MYA-4618 / FGSC 9003</strain>
    </source>
</reference>
<organism evidence="2 3">
    <name type="scientific">Coprinopsis cinerea (strain Okayama-7 / 130 / ATCC MYA-4618 / FGSC 9003)</name>
    <name type="common">Inky cap fungus</name>
    <name type="synonym">Hormographiella aspergillata</name>
    <dbReference type="NCBI Taxonomy" id="240176"/>
    <lineage>
        <taxon>Eukaryota</taxon>
        <taxon>Fungi</taxon>
        <taxon>Dikarya</taxon>
        <taxon>Basidiomycota</taxon>
        <taxon>Agaricomycotina</taxon>
        <taxon>Agaricomycetes</taxon>
        <taxon>Agaricomycetidae</taxon>
        <taxon>Agaricales</taxon>
        <taxon>Agaricineae</taxon>
        <taxon>Psathyrellaceae</taxon>
        <taxon>Coprinopsis</taxon>
    </lineage>
</organism>